<protein>
    <recommendedName>
        <fullName evidence="3">DUF559 domain-containing protein</fullName>
    </recommendedName>
</protein>
<dbReference type="EMBL" id="CP023563">
    <property type="protein sequence ID" value="ATG53056.1"/>
    <property type="molecule type" value="Genomic_DNA"/>
</dbReference>
<evidence type="ECO:0000313" key="1">
    <source>
        <dbReference type="EMBL" id="ATG53056.1"/>
    </source>
</evidence>
<reference evidence="2" key="1">
    <citation type="submission" date="2017-09" db="EMBL/GenBank/DDBJ databases">
        <title>Brachybacterium sp. VM2412.</title>
        <authorList>
            <person name="Tak E.J."/>
            <person name="Bae J.-W."/>
        </authorList>
    </citation>
    <scope>NUCLEOTIDE SEQUENCE [LARGE SCALE GENOMIC DNA]</scope>
    <source>
        <strain evidence="2">VM2412</strain>
    </source>
</reference>
<accession>A0A291GSR2</accession>
<name>A0A291GSR2_9MICO</name>
<dbReference type="Gene3D" id="3.40.960.10">
    <property type="entry name" value="VSR Endonuclease"/>
    <property type="match status" value="1"/>
</dbReference>
<dbReference type="OrthoDB" id="2594539at2"/>
<evidence type="ECO:0008006" key="3">
    <source>
        <dbReference type="Google" id="ProtNLM"/>
    </source>
</evidence>
<dbReference type="KEGG" id="brz:CFK38_01650"/>
<evidence type="ECO:0000313" key="2">
    <source>
        <dbReference type="Proteomes" id="UP000218165"/>
    </source>
</evidence>
<dbReference type="AlphaFoldDB" id="A0A291GSR2"/>
<gene>
    <name evidence="1" type="ORF">CFK38_01650</name>
</gene>
<dbReference type="Proteomes" id="UP000218165">
    <property type="component" value="Chromosome"/>
</dbReference>
<proteinExistence type="predicted"/>
<keyword evidence="2" id="KW-1185">Reference proteome</keyword>
<sequence length="227" mass="26036">MRPSCVTAAKHHGLWVPLHTGRHVYRPRGLRFVEHSQDPVEHGQDLVEHGSELRSWPDQDPVAELALTLEHAVRCLSVPDAAILLESALNRRRISLHGVQRVLAALPAAHRAQLNRVTPLAESGTETAVRWWLESLHVPVAPQVQIPGVGRVDLQLGASWIIECDSVRFHDNPEQYHRDRARDLLLQARRYMVTRLTWEQVFLDWEETKSQLLTILRRRDHRRPIAG</sequence>
<organism evidence="1 2">
    <name type="scientific">Brachybacterium vulturis</name>
    <dbReference type="NCBI Taxonomy" id="2017484"/>
    <lineage>
        <taxon>Bacteria</taxon>
        <taxon>Bacillati</taxon>
        <taxon>Actinomycetota</taxon>
        <taxon>Actinomycetes</taxon>
        <taxon>Micrococcales</taxon>
        <taxon>Dermabacteraceae</taxon>
        <taxon>Brachybacterium</taxon>
    </lineage>
</organism>